<name>A0ACB9H1K1_CICIN</name>
<sequence length="564" mass="63668">MYPHLMLDKNQFLEFNPFEGYEQVHDQFPALEMENPAADEELPPLEDVNQTTNNCCNQLDLQRSSVQVQDLDSHDQTPYSVPEFENSSKEDSNSNLKSKSAYPGLNSPASLELLNCYRSKFKHLPEASNDESVPDCAGKLSTVEIIELAAEKFIKFSTQRVNGYTMFTHPYGSSAFTSLSMDETREVELVFQLLTAAEKVGRKQFDIASKFITRCGWVACDNGSPVERLVYYLCDALQRRIGKEMGIPIATNLEKQSLKSGSHMALGTNMTFLAAYQALPFNQMMHFTGIQAIIDQIGTSSKVHIIDIQIRSGVQWTAMMQALVERTSQIELLKLTAFATTSDVQQVGETGKRLESFAKTLHLPFSFKILMLSDITEVEKEQFEVVDGEIIAIYCHMILRTMIARPQRLENLMRVIKTINPTIVVVAEVEANHTSTSFVKRFTETLFYYGAFFDCLEVCMSHDNANRVVIEGVYFADGMQNILVAEGDERMSRSVNMETWKSFFARFGMVEIELSDSCSYQAKLVLQGFSCASSCMLENNGKCLIIGWKGTPLHSFSTWKFIQE</sequence>
<dbReference type="Proteomes" id="UP001055811">
    <property type="component" value="Linkage Group LG01"/>
</dbReference>
<gene>
    <name evidence="1" type="ORF">L2E82_02174</name>
</gene>
<evidence type="ECO:0000313" key="2">
    <source>
        <dbReference type="Proteomes" id="UP001055811"/>
    </source>
</evidence>
<organism evidence="1 2">
    <name type="scientific">Cichorium intybus</name>
    <name type="common">Chicory</name>
    <dbReference type="NCBI Taxonomy" id="13427"/>
    <lineage>
        <taxon>Eukaryota</taxon>
        <taxon>Viridiplantae</taxon>
        <taxon>Streptophyta</taxon>
        <taxon>Embryophyta</taxon>
        <taxon>Tracheophyta</taxon>
        <taxon>Spermatophyta</taxon>
        <taxon>Magnoliopsida</taxon>
        <taxon>eudicotyledons</taxon>
        <taxon>Gunneridae</taxon>
        <taxon>Pentapetalae</taxon>
        <taxon>asterids</taxon>
        <taxon>campanulids</taxon>
        <taxon>Asterales</taxon>
        <taxon>Asteraceae</taxon>
        <taxon>Cichorioideae</taxon>
        <taxon>Cichorieae</taxon>
        <taxon>Cichoriinae</taxon>
        <taxon>Cichorium</taxon>
    </lineage>
</organism>
<reference evidence="2" key="1">
    <citation type="journal article" date="2022" name="Mol. Ecol. Resour.">
        <title>The genomes of chicory, endive, great burdock and yacon provide insights into Asteraceae palaeo-polyploidization history and plant inulin production.</title>
        <authorList>
            <person name="Fan W."/>
            <person name="Wang S."/>
            <person name="Wang H."/>
            <person name="Wang A."/>
            <person name="Jiang F."/>
            <person name="Liu H."/>
            <person name="Zhao H."/>
            <person name="Xu D."/>
            <person name="Zhang Y."/>
        </authorList>
    </citation>
    <scope>NUCLEOTIDE SEQUENCE [LARGE SCALE GENOMIC DNA]</scope>
    <source>
        <strain evidence="2">cv. Punajuju</strain>
    </source>
</reference>
<keyword evidence="2" id="KW-1185">Reference proteome</keyword>
<evidence type="ECO:0000313" key="1">
    <source>
        <dbReference type="EMBL" id="KAI3789381.1"/>
    </source>
</evidence>
<reference evidence="1 2" key="2">
    <citation type="journal article" date="2022" name="Mol. Ecol. Resour.">
        <title>The genomes of chicory, endive, great burdock and yacon provide insights into Asteraceae paleo-polyploidization history and plant inulin production.</title>
        <authorList>
            <person name="Fan W."/>
            <person name="Wang S."/>
            <person name="Wang H."/>
            <person name="Wang A."/>
            <person name="Jiang F."/>
            <person name="Liu H."/>
            <person name="Zhao H."/>
            <person name="Xu D."/>
            <person name="Zhang Y."/>
        </authorList>
    </citation>
    <scope>NUCLEOTIDE SEQUENCE [LARGE SCALE GENOMIC DNA]</scope>
    <source>
        <strain evidence="2">cv. Punajuju</strain>
        <tissue evidence="1">Leaves</tissue>
    </source>
</reference>
<protein>
    <submittedName>
        <fullName evidence="1">Uncharacterized protein</fullName>
    </submittedName>
</protein>
<comment type="caution">
    <text evidence="1">The sequence shown here is derived from an EMBL/GenBank/DDBJ whole genome shotgun (WGS) entry which is preliminary data.</text>
</comment>
<accession>A0ACB9H1K1</accession>
<proteinExistence type="predicted"/>
<dbReference type="EMBL" id="CM042009">
    <property type="protein sequence ID" value="KAI3789381.1"/>
    <property type="molecule type" value="Genomic_DNA"/>
</dbReference>